<evidence type="ECO:0000313" key="1">
    <source>
        <dbReference type="EMBL" id="ODA89969.1"/>
    </source>
</evidence>
<evidence type="ECO:0000313" key="2">
    <source>
        <dbReference type="Proteomes" id="UP000094426"/>
    </source>
</evidence>
<organism evidence="1 2">
    <name type="scientific">Leifsonia xyli subsp. xyli</name>
    <dbReference type="NCBI Taxonomy" id="59736"/>
    <lineage>
        <taxon>Bacteria</taxon>
        <taxon>Bacillati</taxon>
        <taxon>Actinomycetota</taxon>
        <taxon>Actinomycetes</taxon>
        <taxon>Micrococcales</taxon>
        <taxon>Microbacteriaceae</taxon>
        <taxon>Leifsonia</taxon>
    </lineage>
</organism>
<dbReference type="RefSeq" id="WP_011187028.1">
    <property type="nucleotide sequence ID" value="NZ_LNZG01000023.1"/>
</dbReference>
<name>A0A1E2SJP0_LEIXY</name>
<comment type="caution">
    <text evidence="1">The sequence shown here is derived from an EMBL/GenBank/DDBJ whole genome shotgun (WGS) entry which is preliminary data.</text>
</comment>
<dbReference type="EMBL" id="LNZG01000023">
    <property type="protein sequence ID" value="ODA89969.1"/>
    <property type="molecule type" value="Genomic_DNA"/>
</dbReference>
<dbReference type="AlphaFoldDB" id="A0A1E2SJP0"/>
<accession>A0A1E2SJP0</accession>
<sequence length="62" mass="6298">MSTNVLEFLIVGKEQVSEAMEKVESKLEGVHGKLDKLKVAGGLALAGAAAGDGFRVEVGGGV</sequence>
<dbReference type="Proteomes" id="UP000094426">
    <property type="component" value="Unassembled WGS sequence"/>
</dbReference>
<protein>
    <submittedName>
        <fullName evidence="1">Uncharacterized protein</fullName>
    </submittedName>
</protein>
<gene>
    <name evidence="1" type="ORF">ATY41_02710</name>
</gene>
<reference evidence="1 2" key="1">
    <citation type="submission" date="2015-11" db="EMBL/GenBank/DDBJ databases">
        <authorList>
            <person name="Zhang Y."/>
            <person name="Guo Z."/>
        </authorList>
    </citation>
    <scope>NUCLEOTIDE SEQUENCE [LARGE SCALE GENOMIC DNA]</scope>
    <source>
        <strain evidence="2">gdw1</strain>
    </source>
</reference>
<proteinExistence type="predicted"/>